<dbReference type="InterPro" id="IPR025669">
    <property type="entry name" value="AAA_dom"/>
</dbReference>
<comment type="caution">
    <text evidence="6">The sequence shown here is derived from an EMBL/GenBank/DDBJ whole genome shotgun (WGS) entry which is preliminary data.</text>
</comment>
<proteinExistence type="inferred from homology"/>
<dbReference type="PANTHER" id="PTHR13696">
    <property type="entry name" value="P-LOOP CONTAINING NUCLEOSIDE TRIPHOSPHATE HYDROLASE"/>
    <property type="match status" value="1"/>
</dbReference>
<name>A0A9D1RCC9_9FIRM</name>
<sequence length="254" mass="27539">MAVTIVLTNQKGGVGKTTTAAALAAGLVRDGRRVLAVDLDPQGNLGFSLGLDIDDSLTIYDVFRNQTPLREAVHHTDGCDVIPSNILLSEAEIEFQNQNRVTLLKDNLAEVGKEYDFVIIDTPPSLNILTLNAYAASDYLIIPMAAEILSLVGLIQLQETVEAVRESVNPYLNVLGILLTKFNKRLRLSADVLEMAGTAAAQTQTSLFQTKIRTGVAAAEAPAHGADIFTYAPRSNPAKDYQMFIQEVIERIGQ</sequence>
<evidence type="ECO:0000256" key="4">
    <source>
        <dbReference type="ARBA" id="ARBA00071824"/>
    </source>
</evidence>
<comment type="catalytic activity">
    <reaction evidence="2">
        <text>ATP + H2O = ADP + phosphate + H(+)</text>
        <dbReference type="Rhea" id="RHEA:13065"/>
        <dbReference type="ChEBI" id="CHEBI:15377"/>
        <dbReference type="ChEBI" id="CHEBI:15378"/>
        <dbReference type="ChEBI" id="CHEBI:30616"/>
        <dbReference type="ChEBI" id="CHEBI:43474"/>
        <dbReference type="ChEBI" id="CHEBI:456216"/>
    </reaction>
</comment>
<dbReference type="InterPro" id="IPR050678">
    <property type="entry name" value="DNA_Partitioning_ATPase"/>
</dbReference>
<dbReference type="AlphaFoldDB" id="A0A9D1RCC9"/>
<dbReference type="InterPro" id="IPR027417">
    <property type="entry name" value="P-loop_NTPase"/>
</dbReference>
<evidence type="ECO:0000256" key="2">
    <source>
        <dbReference type="ARBA" id="ARBA00049360"/>
    </source>
</evidence>
<dbReference type="EMBL" id="DXGF01000192">
    <property type="protein sequence ID" value="HIW84830.1"/>
    <property type="molecule type" value="Genomic_DNA"/>
</dbReference>
<evidence type="ECO:0000256" key="3">
    <source>
        <dbReference type="ARBA" id="ARBA00062323"/>
    </source>
</evidence>
<dbReference type="PANTHER" id="PTHR13696:SF99">
    <property type="entry name" value="COBYRINIC ACID AC-DIAMIDE SYNTHASE"/>
    <property type="match status" value="1"/>
</dbReference>
<evidence type="ECO:0000259" key="5">
    <source>
        <dbReference type="Pfam" id="PF13614"/>
    </source>
</evidence>
<reference evidence="6" key="2">
    <citation type="submission" date="2021-04" db="EMBL/GenBank/DDBJ databases">
        <authorList>
            <person name="Gilroy R."/>
        </authorList>
    </citation>
    <scope>NUCLEOTIDE SEQUENCE</scope>
    <source>
        <strain evidence="6">ChiSxjej1B13-11762</strain>
    </source>
</reference>
<evidence type="ECO:0000313" key="6">
    <source>
        <dbReference type="EMBL" id="HIW84830.1"/>
    </source>
</evidence>
<comment type="subunit">
    <text evidence="3">Dimerizes in the presence of ATP but not ADP; ATP-binding is required for double-stranded (ds)DNA-binding. Interacts with DnaA.</text>
</comment>
<organism evidence="6 7">
    <name type="scientific">Candidatus Dorea gallistercoris</name>
    <dbReference type="NCBI Taxonomy" id="2838542"/>
    <lineage>
        <taxon>Bacteria</taxon>
        <taxon>Bacillati</taxon>
        <taxon>Bacillota</taxon>
        <taxon>Clostridia</taxon>
        <taxon>Lachnospirales</taxon>
        <taxon>Lachnospiraceae</taxon>
        <taxon>Dorea</taxon>
    </lineage>
</organism>
<evidence type="ECO:0000256" key="1">
    <source>
        <dbReference type="ARBA" id="ARBA00006976"/>
    </source>
</evidence>
<dbReference type="Proteomes" id="UP000824263">
    <property type="component" value="Unassembled WGS sequence"/>
</dbReference>
<dbReference type="Gene3D" id="3.40.50.300">
    <property type="entry name" value="P-loop containing nucleotide triphosphate hydrolases"/>
    <property type="match status" value="1"/>
</dbReference>
<dbReference type="Pfam" id="PF13614">
    <property type="entry name" value="AAA_31"/>
    <property type="match status" value="1"/>
</dbReference>
<dbReference type="PIRSF" id="PIRSF009320">
    <property type="entry name" value="Nuc_binding_HP_1000"/>
    <property type="match status" value="1"/>
</dbReference>
<dbReference type="SUPFAM" id="SSF52540">
    <property type="entry name" value="P-loop containing nucleoside triphosphate hydrolases"/>
    <property type="match status" value="1"/>
</dbReference>
<dbReference type="FunFam" id="3.40.50.300:FF:000285">
    <property type="entry name" value="Sporulation initiation inhibitor Soj"/>
    <property type="match status" value="1"/>
</dbReference>
<evidence type="ECO:0000313" key="7">
    <source>
        <dbReference type="Proteomes" id="UP000824263"/>
    </source>
</evidence>
<gene>
    <name evidence="6" type="ORF">H9873_11015</name>
</gene>
<feature type="domain" description="AAA" evidence="5">
    <location>
        <begin position="4"/>
        <end position="173"/>
    </location>
</feature>
<accession>A0A9D1RCC9</accession>
<reference evidence="6" key="1">
    <citation type="journal article" date="2021" name="PeerJ">
        <title>Extensive microbial diversity within the chicken gut microbiome revealed by metagenomics and culture.</title>
        <authorList>
            <person name="Gilroy R."/>
            <person name="Ravi A."/>
            <person name="Getino M."/>
            <person name="Pursley I."/>
            <person name="Horton D.L."/>
            <person name="Alikhan N.F."/>
            <person name="Baker D."/>
            <person name="Gharbi K."/>
            <person name="Hall N."/>
            <person name="Watson M."/>
            <person name="Adriaenssens E.M."/>
            <person name="Foster-Nyarko E."/>
            <person name="Jarju S."/>
            <person name="Secka A."/>
            <person name="Antonio M."/>
            <person name="Oren A."/>
            <person name="Chaudhuri R.R."/>
            <person name="La Ragione R."/>
            <person name="Hildebrand F."/>
            <person name="Pallen M.J."/>
        </authorList>
    </citation>
    <scope>NUCLEOTIDE SEQUENCE</scope>
    <source>
        <strain evidence="6">ChiSxjej1B13-11762</strain>
    </source>
</reference>
<comment type="similarity">
    <text evidence="1">Belongs to the ParA family.</text>
</comment>
<protein>
    <recommendedName>
        <fullName evidence="4">Sporulation initiation inhibitor protein Soj</fullName>
    </recommendedName>
</protein>
<dbReference type="CDD" id="cd02042">
    <property type="entry name" value="ParAB_family"/>
    <property type="match status" value="1"/>
</dbReference>